<evidence type="ECO:0000259" key="10">
    <source>
        <dbReference type="Pfam" id="PF25577"/>
    </source>
</evidence>
<feature type="domain" description="Transcription initiation factor TFIID subunit 2 Ig-like" evidence="9">
    <location>
        <begin position="584"/>
        <end position="703"/>
    </location>
</feature>
<dbReference type="PANTHER" id="PTHR15137:SF9">
    <property type="entry name" value="TRANSCRIPTION INITIATION FACTOR TFIID SUBUNIT 2"/>
    <property type="match status" value="1"/>
</dbReference>
<dbReference type="GO" id="GO:0005669">
    <property type="term" value="C:transcription factor TFIID complex"/>
    <property type="evidence" value="ECO:0007669"/>
    <property type="project" value="InterPro"/>
</dbReference>
<dbReference type="InterPro" id="IPR037813">
    <property type="entry name" value="TAF2"/>
</dbReference>
<evidence type="ECO:0000256" key="5">
    <source>
        <dbReference type="ARBA" id="ARBA00023163"/>
    </source>
</evidence>
<feature type="region of interest" description="Disordered" evidence="7">
    <location>
        <begin position="1"/>
        <end position="69"/>
    </location>
</feature>
<dbReference type="GO" id="GO:0016251">
    <property type="term" value="F:RNA polymerase II general transcription initiation factor activity"/>
    <property type="evidence" value="ECO:0007669"/>
    <property type="project" value="TreeGrafter"/>
</dbReference>
<evidence type="ECO:0000256" key="7">
    <source>
        <dbReference type="SAM" id="MobiDB-lite"/>
    </source>
</evidence>
<dbReference type="AlphaFoldDB" id="A0AAV5W3W9"/>
<evidence type="ECO:0000259" key="8">
    <source>
        <dbReference type="Pfam" id="PF01433"/>
    </source>
</evidence>
<dbReference type="GO" id="GO:0008237">
    <property type="term" value="F:metallopeptidase activity"/>
    <property type="evidence" value="ECO:0007669"/>
    <property type="project" value="InterPro"/>
</dbReference>
<protein>
    <recommendedName>
        <fullName evidence="3">Transcription initiation factor TFIID subunit 2</fullName>
    </recommendedName>
</protein>
<keyword evidence="4" id="KW-0805">Transcription regulation</keyword>
<dbReference type="SUPFAM" id="SSF55486">
    <property type="entry name" value="Metalloproteases ('zincins'), catalytic domain"/>
    <property type="match status" value="1"/>
</dbReference>
<feature type="region of interest" description="Disordered" evidence="7">
    <location>
        <begin position="644"/>
        <end position="664"/>
    </location>
</feature>
<dbReference type="CDD" id="cd09839">
    <property type="entry name" value="M1_like_TAF2"/>
    <property type="match status" value="1"/>
</dbReference>
<keyword evidence="6" id="KW-0539">Nucleus</keyword>
<dbReference type="InterPro" id="IPR014782">
    <property type="entry name" value="Peptidase_M1_dom"/>
</dbReference>
<dbReference type="SUPFAM" id="SSF63737">
    <property type="entry name" value="Leukotriene A4 hydrolase N-terminal domain"/>
    <property type="match status" value="1"/>
</dbReference>
<dbReference type="InterPro" id="IPR042097">
    <property type="entry name" value="Aminopeptidase_N-like_N_sf"/>
</dbReference>
<dbReference type="Pfam" id="PF01433">
    <property type="entry name" value="Peptidase_M1"/>
    <property type="match status" value="1"/>
</dbReference>
<organism evidence="11 12">
    <name type="scientific">Pristionchus fissidentatus</name>
    <dbReference type="NCBI Taxonomy" id="1538716"/>
    <lineage>
        <taxon>Eukaryota</taxon>
        <taxon>Metazoa</taxon>
        <taxon>Ecdysozoa</taxon>
        <taxon>Nematoda</taxon>
        <taxon>Chromadorea</taxon>
        <taxon>Rhabditida</taxon>
        <taxon>Rhabditina</taxon>
        <taxon>Diplogasteromorpha</taxon>
        <taxon>Diplogasteroidea</taxon>
        <taxon>Neodiplogasteridae</taxon>
        <taxon>Pristionchus</taxon>
    </lineage>
</organism>
<dbReference type="GO" id="GO:0006367">
    <property type="term" value="P:transcription initiation at RNA polymerase II promoter"/>
    <property type="evidence" value="ECO:0007669"/>
    <property type="project" value="TreeGrafter"/>
</dbReference>
<comment type="caution">
    <text evidence="11">The sequence shown here is derived from an EMBL/GenBank/DDBJ whole genome shotgun (WGS) entry which is preliminary data.</text>
</comment>
<dbReference type="GO" id="GO:0003682">
    <property type="term" value="F:chromatin binding"/>
    <property type="evidence" value="ECO:0007669"/>
    <property type="project" value="TreeGrafter"/>
</dbReference>
<reference evidence="11" key="1">
    <citation type="submission" date="2023-10" db="EMBL/GenBank/DDBJ databases">
        <title>Genome assembly of Pristionchus species.</title>
        <authorList>
            <person name="Yoshida K."/>
            <person name="Sommer R.J."/>
        </authorList>
    </citation>
    <scope>NUCLEOTIDE SEQUENCE</scope>
    <source>
        <strain evidence="11">RS5133</strain>
    </source>
</reference>
<evidence type="ECO:0000256" key="4">
    <source>
        <dbReference type="ARBA" id="ARBA00023015"/>
    </source>
</evidence>
<evidence type="ECO:0000259" key="9">
    <source>
        <dbReference type="Pfam" id="PF25316"/>
    </source>
</evidence>
<feature type="compositionally biased region" description="Gly residues" evidence="7">
    <location>
        <begin position="20"/>
        <end position="30"/>
    </location>
</feature>
<feature type="domain" description="Transcription initiation factor TFIID subunit 2 TPR repeats" evidence="10">
    <location>
        <begin position="705"/>
        <end position="1056"/>
    </location>
</feature>
<proteinExistence type="inferred from homology"/>
<evidence type="ECO:0000256" key="1">
    <source>
        <dbReference type="ARBA" id="ARBA00004123"/>
    </source>
</evidence>
<dbReference type="GO" id="GO:0000976">
    <property type="term" value="F:transcription cis-regulatory region binding"/>
    <property type="evidence" value="ECO:0007669"/>
    <property type="project" value="TreeGrafter"/>
</dbReference>
<comment type="similarity">
    <text evidence="2">Belongs to the TAF2 family.</text>
</comment>
<dbReference type="PANTHER" id="PTHR15137">
    <property type="entry name" value="TRANSCRIPTION INITIATION FACTOR TFIID"/>
    <property type="match status" value="1"/>
</dbReference>
<dbReference type="Gene3D" id="2.60.40.1730">
    <property type="entry name" value="tricorn interacting facor f3 domain"/>
    <property type="match status" value="1"/>
</dbReference>
<dbReference type="InterPro" id="IPR057345">
    <property type="entry name" value="Ig-like_TAF2"/>
</dbReference>
<keyword evidence="5" id="KW-0804">Transcription</keyword>
<name>A0AAV5W3W9_9BILA</name>
<dbReference type="InterPro" id="IPR057991">
    <property type="entry name" value="TPR_TAF2_C"/>
</dbReference>
<dbReference type="GO" id="GO:0008270">
    <property type="term" value="F:zinc ion binding"/>
    <property type="evidence" value="ECO:0007669"/>
    <property type="project" value="InterPro"/>
</dbReference>
<accession>A0AAV5W3W9</accession>
<gene>
    <name evidence="11" type="ORF">PFISCL1PPCAC_16685</name>
</gene>
<keyword evidence="12" id="KW-1185">Reference proteome</keyword>
<sequence length="1116" mass="125158">IQATVDWRPLDNGRRSMQGMMGGEGGGAEDGGPPVLERELEEAPARAGDAGGLNGAGGGGADVEEEGRDGQPVAYVDCYSDWRVLSQTVVIRSFDMADRSFLVYTQMAVMPLDANLTSIRLNMGRGCRLPNEPGGSTNFDVCVNDIPSSYQRIDPFEGMSSSCREKSMAELSRIKADRAADHEGELIIYIPPSELPLVRRMTCIKVSLEVYVRNPVDGVQFNAHRSSSEEGLERGAHAFTYRSSLLSSTSEWLPCIDSPDQLSLWTLHFTCDAAMTVIMSAELMECEQEAAGEKTYHYQQLIPTAPMNMGWAIGHFTAHAHKDMPEMTNFSLPGVSSLVLHTTATLDRTFEYLEELLSCRYPYPSFKQVFVDNLPDEVVCYSSFSLVSVNVVYDKKIIDVVQRTRQLLAYSIACQFFSCFISAADFADMWVVRALARYLTSLYVEKVFGRCESLFHAKRMLADLCEFESAWGSVVLRPANGSVYPMTHAQTGSAFTCSPLYADQLWQKGELVMRLLAKKLGHEPFFQVLHKMLSVGEQMGRGRRDNPTCWTYLTLTTNAFFRTVHSVTGQEMPTFLEQWVYGGGHASFHVNFVFNRKRNMVELDIRQEDIGKAGVMVYTGPMTIVVQELDGCFEHHVQIDSEHSRHELQCHSKGRKQKKKKVPLSTGEEVEVDLSNMDPDSPVLWIRVDPNMLLLREMHVRQPSYQWEYLLKYERDALAQMTALDKIQEFPSATSRSMLIETINSEHFFYRVRCRAAYALSAVHNRMADVVIGRPALMQLFSQKFGCKSSVHIPKSNNFLATSSNLQTYFLMQAIPQGIGRMRNKYHAALPEAHQFLLDLLYYNDNTNNRYSDDHYRASLLVALGSTIVAGETLGGDPNNPASMSTEASQTLRELTLALNMDILRPSFGRVVGIAALFGIYQMQRTGIIPSDSALFWKFANANVFVELRRAALWILVDRLSHKASASHDDLLRLIKLVADDPHPGIRRYVPELLAKHPPFETPQCAETGSLNVLNTQRVAEQLWAMIAAPRTESRVRSLLCDAWFSMYGWGVPPVLGGTVDGVQLAERRPAPVGRRVEGRVPEPLRGWHSSDIVLEKRDTGHTVALDDGMQEETLQ</sequence>
<dbReference type="Gene3D" id="1.10.390.10">
    <property type="entry name" value="Neutral Protease Domain 2"/>
    <property type="match status" value="1"/>
</dbReference>
<dbReference type="Pfam" id="PF25316">
    <property type="entry name" value="TAF2_3rd"/>
    <property type="match status" value="1"/>
</dbReference>
<evidence type="ECO:0000256" key="2">
    <source>
        <dbReference type="ARBA" id="ARBA00010937"/>
    </source>
</evidence>
<feature type="non-terminal residue" evidence="11">
    <location>
        <position position="1"/>
    </location>
</feature>
<evidence type="ECO:0000313" key="12">
    <source>
        <dbReference type="Proteomes" id="UP001432322"/>
    </source>
</evidence>
<feature type="compositionally biased region" description="Gly residues" evidence="7">
    <location>
        <begin position="49"/>
        <end position="61"/>
    </location>
</feature>
<dbReference type="InterPro" id="IPR027268">
    <property type="entry name" value="Peptidase_M4/M1_CTD_sf"/>
</dbReference>
<dbReference type="Proteomes" id="UP001432322">
    <property type="component" value="Unassembled WGS sequence"/>
</dbReference>
<dbReference type="EMBL" id="BTSY01000004">
    <property type="protein sequence ID" value="GMT25388.1"/>
    <property type="molecule type" value="Genomic_DNA"/>
</dbReference>
<feature type="domain" description="Peptidase M1 membrane alanine aminopeptidase" evidence="8">
    <location>
        <begin position="346"/>
        <end position="534"/>
    </location>
</feature>
<evidence type="ECO:0000256" key="6">
    <source>
        <dbReference type="ARBA" id="ARBA00023242"/>
    </source>
</evidence>
<evidence type="ECO:0000256" key="3">
    <source>
        <dbReference type="ARBA" id="ARBA00017363"/>
    </source>
</evidence>
<feature type="compositionally biased region" description="Basic residues" evidence="7">
    <location>
        <begin position="652"/>
        <end position="662"/>
    </location>
</feature>
<comment type="subcellular location">
    <subcellularLocation>
        <location evidence="1">Nucleus</location>
    </subcellularLocation>
</comment>
<dbReference type="Pfam" id="PF25577">
    <property type="entry name" value="TPR_TAF2_C"/>
    <property type="match status" value="1"/>
</dbReference>
<evidence type="ECO:0000313" key="11">
    <source>
        <dbReference type="EMBL" id="GMT25388.1"/>
    </source>
</evidence>